<dbReference type="GO" id="GO:0071007">
    <property type="term" value="C:U2-type catalytic step 2 spliceosome"/>
    <property type="evidence" value="ECO:0007669"/>
    <property type="project" value="TreeGrafter"/>
</dbReference>
<dbReference type="InterPro" id="IPR000571">
    <property type="entry name" value="Znf_CCCH"/>
</dbReference>
<dbReference type="SMART" id="SM00360">
    <property type="entry name" value="RRM"/>
    <property type="match status" value="1"/>
</dbReference>
<proteinExistence type="predicted"/>
<dbReference type="SMART" id="SM00356">
    <property type="entry name" value="ZnF_C3H1"/>
    <property type="match status" value="1"/>
</dbReference>
<dbReference type="Pfam" id="PF00076">
    <property type="entry name" value="RRM_1"/>
    <property type="match status" value="1"/>
</dbReference>
<evidence type="ECO:0000256" key="3">
    <source>
        <dbReference type="ARBA" id="ARBA00022771"/>
    </source>
</evidence>
<evidence type="ECO:0000256" key="2">
    <source>
        <dbReference type="ARBA" id="ARBA00022728"/>
    </source>
</evidence>
<keyword evidence="13" id="KW-1185">Reference proteome</keyword>
<evidence type="ECO:0000313" key="12">
    <source>
        <dbReference type="EMBL" id="ETS63908.1"/>
    </source>
</evidence>
<dbReference type="InterPro" id="IPR039171">
    <property type="entry name" value="Cwc2/Slt11"/>
</dbReference>
<dbReference type="EMBL" id="AWNI01000008">
    <property type="protein sequence ID" value="ETS63908.1"/>
    <property type="molecule type" value="Genomic_DNA"/>
</dbReference>
<evidence type="ECO:0000256" key="5">
    <source>
        <dbReference type="ARBA" id="ARBA00022884"/>
    </source>
</evidence>
<dbReference type="InterPro" id="IPR032297">
    <property type="entry name" value="Torus"/>
</dbReference>
<dbReference type="GO" id="GO:0017070">
    <property type="term" value="F:U6 snRNA binding"/>
    <property type="evidence" value="ECO:0007669"/>
    <property type="project" value="TreeGrafter"/>
</dbReference>
<dbReference type="PANTHER" id="PTHR14089">
    <property type="entry name" value="PRE-MRNA-SPLICING FACTOR RBM22"/>
    <property type="match status" value="1"/>
</dbReference>
<keyword evidence="6" id="KW-0508">mRNA splicing</keyword>
<dbReference type="SUPFAM" id="SSF90229">
    <property type="entry name" value="CCCH zinc finger"/>
    <property type="match status" value="1"/>
</dbReference>
<evidence type="ECO:0000256" key="7">
    <source>
        <dbReference type="PROSITE-ProRule" id="PRU00176"/>
    </source>
</evidence>
<dbReference type="HOGENOM" id="CLU_027112_0_0_1"/>
<dbReference type="Pfam" id="PF16131">
    <property type="entry name" value="Torus"/>
    <property type="match status" value="1"/>
</dbReference>
<reference evidence="12 13" key="1">
    <citation type="journal article" date="2014" name="Genome Announc.">
        <title>Genome sequence of the basidiomycetous fungus Pseudozyma aphidis DSM70725, an efficient producer of biosurfactant mannosylerythritol lipids.</title>
        <authorList>
            <person name="Lorenz S."/>
            <person name="Guenther M."/>
            <person name="Grumaz C."/>
            <person name="Rupp S."/>
            <person name="Zibek S."/>
            <person name="Sohn K."/>
        </authorList>
    </citation>
    <scope>NUCLEOTIDE SEQUENCE [LARGE SCALE GENOMIC DNA]</scope>
    <source>
        <strain evidence="13">ATCC 32657 / CBS 517.83 / DSM 70725 / JCM 10318 / NBRC 10182 / NRRL Y-7954 / St-0401</strain>
    </source>
</reference>
<feature type="domain" description="C3H1-type" evidence="11">
    <location>
        <begin position="230"/>
        <end position="257"/>
    </location>
</feature>
<feature type="compositionally biased region" description="Low complexity" evidence="9">
    <location>
        <begin position="265"/>
        <end position="285"/>
    </location>
</feature>
<evidence type="ECO:0000256" key="6">
    <source>
        <dbReference type="ARBA" id="ARBA00023187"/>
    </source>
</evidence>
<dbReference type="GO" id="GO:0000974">
    <property type="term" value="C:Prp19 complex"/>
    <property type="evidence" value="ECO:0007669"/>
    <property type="project" value="TreeGrafter"/>
</dbReference>
<evidence type="ECO:0008006" key="14">
    <source>
        <dbReference type="Google" id="ProtNLM"/>
    </source>
</evidence>
<feature type="domain" description="RRM" evidence="10">
    <location>
        <begin position="306"/>
        <end position="385"/>
    </location>
</feature>
<evidence type="ECO:0000256" key="8">
    <source>
        <dbReference type="PROSITE-ProRule" id="PRU00723"/>
    </source>
</evidence>
<dbReference type="OrthoDB" id="10259600at2759"/>
<keyword evidence="5 7" id="KW-0694">RNA-binding</keyword>
<dbReference type="InterPro" id="IPR000504">
    <property type="entry name" value="RRM_dom"/>
</dbReference>
<evidence type="ECO:0000259" key="10">
    <source>
        <dbReference type="PROSITE" id="PS50102"/>
    </source>
</evidence>
<dbReference type="GO" id="GO:0008270">
    <property type="term" value="F:zinc ion binding"/>
    <property type="evidence" value="ECO:0007669"/>
    <property type="project" value="UniProtKB-KW"/>
</dbReference>
<dbReference type="PROSITE" id="PS50103">
    <property type="entry name" value="ZF_C3H1"/>
    <property type="match status" value="1"/>
</dbReference>
<dbReference type="Gene3D" id="3.30.70.330">
    <property type="match status" value="1"/>
</dbReference>
<dbReference type="PANTHER" id="PTHR14089:SF6">
    <property type="entry name" value="PRE-MRNA-SPLICING FACTOR RBM22"/>
    <property type="match status" value="1"/>
</dbReference>
<feature type="zinc finger region" description="C3H1-type" evidence="8">
    <location>
        <begin position="230"/>
        <end position="257"/>
    </location>
</feature>
<dbReference type="InterPro" id="IPR035979">
    <property type="entry name" value="RBD_domain_sf"/>
</dbReference>
<dbReference type="AlphaFoldDB" id="W3VQG7"/>
<evidence type="ECO:0000256" key="1">
    <source>
        <dbReference type="ARBA" id="ARBA00022723"/>
    </source>
</evidence>
<dbReference type="Proteomes" id="UP000019462">
    <property type="component" value="Unassembled WGS sequence"/>
</dbReference>
<keyword evidence="4 8" id="KW-0862">Zinc</keyword>
<evidence type="ECO:0000256" key="9">
    <source>
        <dbReference type="SAM" id="MobiDB-lite"/>
    </source>
</evidence>
<name>W3VQG7_MOEAP</name>
<protein>
    <recommendedName>
        <fullName evidence="14">Pre-mRNA-splicing factor SLT11</fullName>
    </recommendedName>
</protein>
<keyword evidence="3 8" id="KW-0863">Zinc-finger</keyword>
<keyword evidence="2" id="KW-0747">Spliceosome</keyword>
<gene>
    <name evidence="12" type="ORF">PaG_02233</name>
</gene>
<dbReference type="GO" id="GO:0071006">
    <property type="term" value="C:U2-type catalytic step 1 spliceosome"/>
    <property type="evidence" value="ECO:0007669"/>
    <property type="project" value="TreeGrafter"/>
</dbReference>
<keyword evidence="2" id="KW-0507">mRNA processing</keyword>
<evidence type="ECO:0000256" key="4">
    <source>
        <dbReference type="ARBA" id="ARBA00022833"/>
    </source>
</evidence>
<dbReference type="GO" id="GO:0036002">
    <property type="term" value="F:pre-mRNA binding"/>
    <property type="evidence" value="ECO:0007669"/>
    <property type="project" value="TreeGrafter"/>
</dbReference>
<dbReference type="Gene3D" id="4.10.1000.10">
    <property type="entry name" value="Zinc finger, CCCH-type"/>
    <property type="match status" value="1"/>
</dbReference>
<dbReference type="SUPFAM" id="SSF54928">
    <property type="entry name" value="RNA-binding domain, RBD"/>
    <property type="match status" value="1"/>
</dbReference>
<evidence type="ECO:0000313" key="13">
    <source>
        <dbReference type="Proteomes" id="UP000019462"/>
    </source>
</evidence>
<feature type="region of interest" description="Disordered" evidence="9">
    <location>
        <begin position="265"/>
        <end position="296"/>
    </location>
</feature>
<dbReference type="InterPro" id="IPR048995">
    <property type="entry name" value="STL11/RBM22-like_N"/>
</dbReference>
<dbReference type="GO" id="GO:0008380">
    <property type="term" value="P:RNA splicing"/>
    <property type="evidence" value="ECO:0007669"/>
    <property type="project" value="UniProtKB-KW"/>
</dbReference>
<dbReference type="InterPro" id="IPR012677">
    <property type="entry name" value="Nucleotide-bd_a/b_plait_sf"/>
</dbReference>
<organism evidence="12 13">
    <name type="scientific">Moesziomyces aphidis</name>
    <name type="common">Pseudozyma aphidis</name>
    <dbReference type="NCBI Taxonomy" id="84754"/>
    <lineage>
        <taxon>Eukaryota</taxon>
        <taxon>Fungi</taxon>
        <taxon>Dikarya</taxon>
        <taxon>Basidiomycota</taxon>
        <taxon>Ustilaginomycotina</taxon>
        <taxon>Ustilaginomycetes</taxon>
        <taxon>Ustilaginales</taxon>
        <taxon>Ustilaginaceae</taxon>
        <taxon>Moesziomyces</taxon>
    </lineage>
</organism>
<dbReference type="Pfam" id="PF21369">
    <property type="entry name" value="STL11_N"/>
    <property type="match status" value="1"/>
</dbReference>
<accession>W3VQG7</accession>
<sequence length="390" mass="42384">MLRPQAGTGLAEHSFNAQAQHFFRSNHILLNTSTTSISIRTVNMSAWGAHGKIGGSAAATPEDAETPILCEPCLGPNPYIRMTKDTQGKICKICTRPFTVFRWNPGAGSRFKKTEICTTKDLQVFRWNPGAGSRFKKTEICTTCAKVKNVCQTCILDLQYGLPVQMRDAALNIKSTGPTSDKNREYYAENMDKQLEGATSLVGASSSPAGRAGQELLKKMARKEPEYKRDRPVQFCAAFARGNCPRGDKCPFRHELPSEDTLASAAPATAATQPAPASPSATGTPKRILSSSTAAGLPPPADTSIVSLFISSLPADTTQDSLRSWMTALAPELRTEHIKSITLVTASRCAFVNFTSRQNAERAAAHCSPKMDWDNTTVRITWGRSRPTKK</sequence>
<dbReference type="PROSITE" id="PS50102">
    <property type="entry name" value="RRM"/>
    <property type="match status" value="1"/>
</dbReference>
<keyword evidence="1 8" id="KW-0479">Metal-binding</keyword>
<dbReference type="InterPro" id="IPR036855">
    <property type="entry name" value="Znf_CCCH_sf"/>
</dbReference>
<comment type="caution">
    <text evidence="12">The sequence shown here is derived from an EMBL/GenBank/DDBJ whole genome shotgun (WGS) entry which is preliminary data.</text>
</comment>
<evidence type="ECO:0000259" key="11">
    <source>
        <dbReference type="PROSITE" id="PS50103"/>
    </source>
</evidence>